<keyword evidence="2" id="KW-1185">Reference proteome</keyword>
<dbReference type="OrthoDB" id="1461812at2"/>
<evidence type="ECO:0000313" key="2">
    <source>
        <dbReference type="Proteomes" id="UP000238042"/>
    </source>
</evidence>
<accession>A0A2S8AE94</accession>
<dbReference type="Proteomes" id="UP000238042">
    <property type="component" value="Unassembled WGS sequence"/>
</dbReference>
<name>A0A2S8AE94_9FLAO</name>
<dbReference type="EMBL" id="PSZM01000034">
    <property type="protein sequence ID" value="PQL93412.1"/>
    <property type="molecule type" value="Genomic_DNA"/>
</dbReference>
<dbReference type="PROSITE" id="PS51257">
    <property type="entry name" value="PROKAR_LIPOPROTEIN"/>
    <property type="match status" value="1"/>
</dbReference>
<proteinExistence type="predicted"/>
<gene>
    <name evidence="1" type="ORF">C4S77_04505</name>
</gene>
<organism evidence="1 2">
    <name type="scientific">Apibacter adventoris</name>
    <dbReference type="NCBI Taxonomy" id="1679466"/>
    <lineage>
        <taxon>Bacteria</taxon>
        <taxon>Pseudomonadati</taxon>
        <taxon>Bacteroidota</taxon>
        <taxon>Flavobacteriia</taxon>
        <taxon>Flavobacteriales</taxon>
        <taxon>Weeksellaceae</taxon>
        <taxon>Apibacter</taxon>
    </lineage>
</organism>
<reference evidence="1 2" key="1">
    <citation type="submission" date="2018-02" db="EMBL/GenBank/DDBJ databases">
        <title>Genome sequences of Apibacter spp., gut symbionts of Asian honey bees.</title>
        <authorList>
            <person name="Kwong W.K."/>
            <person name="Steele M.I."/>
            <person name="Moran N.A."/>
        </authorList>
    </citation>
    <scope>NUCLEOTIDE SEQUENCE [LARGE SCALE GENOMIC DNA]</scope>
    <source>
        <strain evidence="2">wkB301</strain>
    </source>
</reference>
<sequence>MKNYILLLGILLLISCKTKEDYSKYTYIDDNLKSNNYEIVSLMSEKYQIKNMLGYTLTRGMFSPEQEKKTWDMPLIYFNKKNMIFFIIYDRDNSIAYYMKYNCLTNKKDTINNEDSIKRYKKIFEDNYKKKNDLVDFKFPEAEKYYKTKSELKDTISKENIKIIYEKYPDNENKRNQMKNLMSIYYKTDFINLHMPNENIKFKYNLLGNGKIIFFGTEELYKKGYIFIYIYNISNIFPHSGGLYVIRPKAKK</sequence>
<dbReference type="RefSeq" id="WP_105246378.1">
    <property type="nucleotide sequence ID" value="NZ_PSZM01000034.1"/>
</dbReference>
<evidence type="ECO:0000313" key="1">
    <source>
        <dbReference type="EMBL" id="PQL93412.1"/>
    </source>
</evidence>
<protein>
    <submittedName>
        <fullName evidence="1">Uncharacterized protein</fullName>
    </submittedName>
</protein>
<dbReference type="AlphaFoldDB" id="A0A2S8AE94"/>
<comment type="caution">
    <text evidence="1">The sequence shown here is derived from an EMBL/GenBank/DDBJ whole genome shotgun (WGS) entry which is preliminary data.</text>
</comment>